<sequence>MVAPTRAKHAWVKLYECRKEVYTDSSGNQTDFVVTDTPLLDTVADANNKPYHRVYANGAKVTPTSVTGGTKTYVITATGIANSVIEIIYPKTAKADMRIQQGIEYSTDATTDDWEELNSTVVTTDLVSRKGTGSVSLLRNNKTEVALIEGYADSETPCLLAIQDAKPDLTKAERTILAEVKFLGTRGSLNVGGKHDETFNFSFKPPVEVMAVT</sequence>
<evidence type="ECO:0000313" key="2">
    <source>
        <dbReference type="Proteomes" id="UP000027153"/>
    </source>
</evidence>
<protein>
    <submittedName>
        <fullName evidence="1">Uncharacterized protein</fullName>
    </submittedName>
</protein>
<dbReference type="AlphaFoldDB" id="A0A062V732"/>
<dbReference type="Proteomes" id="UP000027153">
    <property type="component" value="Unassembled WGS sequence"/>
</dbReference>
<comment type="caution">
    <text evidence="1">The sequence shown here is derived from an EMBL/GenBank/DDBJ whole genome shotgun (WGS) entry which is preliminary data.</text>
</comment>
<dbReference type="RefSeq" id="WP_048091633.1">
    <property type="nucleotide sequence ID" value="NZ_JMIY01000005.1"/>
</dbReference>
<evidence type="ECO:0000313" key="1">
    <source>
        <dbReference type="EMBL" id="KCZ71584.1"/>
    </source>
</evidence>
<gene>
    <name evidence="1" type="ORF">ANME2D_02319</name>
</gene>
<proteinExistence type="predicted"/>
<name>A0A062V732_9EURY</name>
<keyword evidence="2" id="KW-1185">Reference proteome</keyword>
<accession>A0A062V732</accession>
<dbReference type="EMBL" id="JMIY01000005">
    <property type="protein sequence ID" value="KCZ71584.1"/>
    <property type="molecule type" value="Genomic_DNA"/>
</dbReference>
<organism evidence="1 2">
    <name type="scientific">Candidatus Methanoperedens nitratireducens</name>
    <dbReference type="NCBI Taxonomy" id="1392998"/>
    <lineage>
        <taxon>Archaea</taxon>
        <taxon>Methanobacteriati</taxon>
        <taxon>Methanobacteriota</taxon>
        <taxon>Stenosarchaea group</taxon>
        <taxon>Methanomicrobia</taxon>
        <taxon>Methanosarcinales</taxon>
        <taxon>ANME-2 cluster</taxon>
        <taxon>Candidatus Methanoperedentaceae</taxon>
        <taxon>Candidatus Methanoperedens</taxon>
    </lineage>
</organism>
<reference evidence="1 2" key="1">
    <citation type="journal article" date="2013" name="Nature">
        <title>Anaerobic oxidation of methane coupled to nitrate reduction in a novel archaeal lineage.</title>
        <authorList>
            <person name="Haroon M.F."/>
            <person name="Hu S."/>
            <person name="Shi Y."/>
            <person name="Imelfort M."/>
            <person name="Keller J."/>
            <person name="Hugenholtz P."/>
            <person name="Yuan Z."/>
            <person name="Tyson G.W."/>
        </authorList>
    </citation>
    <scope>NUCLEOTIDE SEQUENCE [LARGE SCALE GENOMIC DNA]</scope>
    <source>
        <strain evidence="1 2">ANME-2d</strain>
    </source>
</reference>